<dbReference type="SUPFAM" id="SSF56349">
    <property type="entry name" value="DNA breaking-rejoining enzymes"/>
    <property type="match status" value="1"/>
</dbReference>
<protein>
    <submittedName>
        <fullName evidence="5">Site-specific integrase</fullName>
    </submittedName>
</protein>
<dbReference type="Gene3D" id="1.10.150.130">
    <property type="match status" value="1"/>
</dbReference>
<dbReference type="EMBL" id="QYZP01000001">
    <property type="protein sequence ID" value="RJN32915.1"/>
    <property type="molecule type" value="Genomic_DNA"/>
</dbReference>
<dbReference type="Pfam" id="PF00589">
    <property type="entry name" value="Phage_integrase"/>
    <property type="match status" value="1"/>
</dbReference>
<dbReference type="InterPro" id="IPR010998">
    <property type="entry name" value="Integrase_recombinase_N"/>
</dbReference>
<comment type="similarity">
    <text evidence="1">Belongs to the 'phage' integrase family.</text>
</comment>
<dbReference type="PROSITE" id="PS51898">
    <property type="entry name" value="TYR_RECOMBINASE"/>
    <property type="match status" value="1"/>
</dbReference>
<dbReference type="PANTHER" id="PTHR30349:SF64">
    <property type="entry name" value="PROPHAGE INTEGRASE INTD-RELATED"/>
    <property type="match status" value="1"/>
</dbReference>
<organism evidence="5 6">
    <name type="scientific">Nesterenkonia natronophila</name>
    <dbReference type="NCBI Taxonomy" id="2174932"/>
    <lineage>
        <taxon>Bacteria</taxon>
        <taxon>Bacillati</taxon>
        <taxon>Actinomycetota</taxon>
        <taxon>Actinomycetes</taxon>
        <taxon>Micrococcales</taxon>
        <taxon>Micrococcaceae</taxon>
        <taxon>Nesterenkonia</taxon>
    </lineage>
</organism>
<dbReference type="Gene3D" id="1.10.443.10">
    <property type="entry name" value="Intergrase catalytic core"/>
    <property type="match status" value="1"/>
</dbReference>
<name>A0A3A4FKI8_9MICC</name>
<dbReference type="PANTHER" id="PTHR30349">
    <property type="entry name" value="PHAGE INTEGRASE-RELATED"/>
    <property type="match status" value="1"/>
</dbReference>
<comment type="caution">
    <text evidence="5">The sequence shown here is derived from an EMBL/GenBank/DDBJ whole genome shotgun (WGS) entry which is preliminary data.</text>
</comment>
<evidence type="ECO:0000313" key="6">
    <source>
        <dbReference type="Proteomes" id="UP000266615"/>
    </source>
</evidence>
<keyword evidence="6" id="KW-1185">Reference proteome</keyword>
<dbReference type="GO" id="GO:0006310">
    <property type="term" value="P:DNA recombination"/>
    <property type="evidence" value="ECO:0007669"/>
    <property type="project" value="UniProtKB-KW"/>
</dbReference>
<evidence type="ECO:0000313" key="5">
    <source>
        <dbReference type="EMBL" id="RJN32915.1"/>
    </source>
</evidence>
<evidence type="ECO:0000256" key="3">
    <source>
        <dbReference type="ARBA" id="ARBA00023172"/>
    </source>
</evidence>
<dbReference type="InterPro" id="IPR011010">
    <property type="entry name" value="DNA_brk_join_enz"/>
</dbReference>
<dbReference type="InterPro" id="IPR050090">
    <property type="entry name" value="Tyrosine_recombinase_XerCD"/>
</dbReference>
<dbReference type="GO" id="GO:0003677">
    <property type="term" value="F:DNA binding"/>
    <property type="evidence" value="ECO:0007669"/>
    <property type="project" value="UniProtKB-KW"/>
</dbReference>
<dbReference type="OrthoDB" id="1822491at2"/>
<dbReference type="RefSeq" id="WP_119901959.1">
    <property type="nucleotide sequence ID" value="NZ_QYZP01000001.1"/>
</dbReference>
<keyword evidence="3" id="KW-0233">DNA recombination</keyword>
<evidence type="ECO:0000256" key="1">
    <source>
        <dbReference type="ARBA" id="ARBA00008857"/>
    </source>
</evidence>
<accession>A0A3A4FKI8</accession>
<evidence type="ECO:0000259" key="4">
    <source>
        <dbReference type="PROSITE" id="PS51898"/>
    </source>
</evidence>
<dbReference type="InterPro" id="IPR013762">
    <property type="entry name" value="Integrase-like_cat_sf"/>
</dbReference>
<sequence length="379" mass="42697">MNKRTKTKEPGIYAVERANGGKSYEVAYRNTAGQRRQKTFRNFNAARDFKRRSHHEVKAGTYVDAADGKITLDDYYLTFKARQLWDQSTIAGTDLAIKDCSFSSVPMGKVRPTHVERWIKELSERLAPSTVGTYFQRVNVVFRAAARDRHIAQSPLESARLPRVQNDEMHIPSAEDVAVILNASEDHWRALWAVCSFAGLRRGEAAALQVRDVRALERRLRVERQVLNLKGGKVRIKAPKHESNRTIYIPEDLVEMLSAHIASGINGEWLFMGRGGNPPRPDAVDYAWRKTLRAADVEHFGIHDLRHFFASGLIASGEDVVKVQRQLGHRSPSITLNVYSHLWPDAEDTTRAAATGLMRRTLKPHVGIELGSESQKAAD</sequence>
<dbReference type="Proteomes" id="UP000266615">
    <property type="component" value="Unassembled WGS sequence"/>
</dbReference>
<dbReference type="GO" id="GO:0015074">
    <property type="term" value="P:DNA integration"/>
    <property type="evidence" value="ECO:0007669"/>
    <property type="project" value="InterPro"/>
</dbReference>
<dbReference type="CDD" id="cd01189">
    <property type="entry name" value="INT_ICEBs1_C_like"/>
    <property type="match status" value="1"/>
</dbReference>
<reference evidence="5 6" key="1">
    <citation type="submission" date="2018-09" db="EMBL/GenBank/DDBJ databases">
        <title>Nesterenkonia natronophila sp. nov., an alkaliphilic actinobacteriume isolated from a soda lake, and emended description of the genus Nesterenkonia.</title>
        <authorList>
            <person name="Menes R.J."/>
            <person name="Iriarte A."/>
        </authorList>
    </citation>
    <scope>NUCLEOTIDE SEQUENCE [LARGE SCALE GENOMIC DNA]</scope>
    <source>
        <strain evidence="5 6">M8</strain>
    </source>
</reference>
<keyword evidence="2" id="KW-0238">DNA-binding</keyword>
<proteinExistence type="inferred from homology"/>
<dbReference type="AlphaFoldDB" id="A0A3A4FKI8"/>
<feature type="domain" description="Tyr recombinase" evidence="4">
    <location>
        <begin position="167"/>
        <end position="354"/>
    </location>
</feature>
<gene>
    <name evidence="5" type="ORF">D3250_03630</name>
</gene>
<dbReference type="InterPro" id="IPR002104">
    <property type="entry name" value="Integrase_catalytic"/>
</dbReference>
<evidence type="ECO:0000256" key="2">
    <source>
        <dbReference type="ARBA" id="ARBA00023125"/>
    </source>
</evidence>